<dbReference type="InterPro" id="IPR004835">
    <property type="entry name" value="Chitin_synth"/>
</dbReference>
<feature type="transmembrane region" description="Helical" evidence="6">
    <location>
        <begin position="806"/>
        <end position="830"/>
    </location>
</feature>
<feature type="coiled-coil region" evidence="4">
    <location>
        <begin position="5"/>
        <end position="73"/>
    </location>
</feature>
<evidence type="ECO:0000256" key="6">
    <source>
        <dbReference type="SAM" id="Phobius"/>
    </source>
</evidence>
<feature type="transmembrane region" description="Helical" evidence="6">
    <location>
        <begin position="777"/>
        <end position="799"/>
    </location>
</feature>
<organism evidence="7 8">
    <name type="scientific">Nitzschia inconspicua</name>
    <dbReference type="NCBI Taxonomy" id="303405"/>
    <lineage>
        <taxon>Eukaryota</taxon>
        <taxon>Sar</taxon>
        <taxon>Stramenopiles</taxon>
        <taxon>Ochrophyta</taxon>
        <taxon>Bacillariophyta</taxon>
        <taxon>Bacillariophyceae</taxon>
        <taxon>Bacillariophycidae</taxon>
        <taxon>Bacillariales</taxon>
        <taxon>Bacillariaceae</taxon>
        <taxon>Nitzschia</taxon>
    </lineage>
</organism>
<feature type="transmembrane region" description="Helical" evidence="6">
    <location>
        <begin position="654"/>
        <end position="677"/>
    </location>
</feature>
<dbReference type="OrthoDB" id="26569at2759"/>
<keyword evidence="6" id="KW-1133">Transmembrane helix</keyword>
<evidence type="ECO:0000256" key="4">
    <source>
        <dbReference type="SAM" id="Coils"/>
    </source>
</evidence>
<sequence length="916" mass="103376">MKFFRRQSQRALDREEELLARLDQMQADLDAKTTQNIQSVVQEIRSQRAPGREEELLARLQQMQAALDSKSTQNIQSVVQEIHDLKAALVEIKSTHSAQSMAILSKQRVLEEEIKKANQAFLPQRFTEPELESVENIPVGCMSVTTANKVEWNVSGFTSVVPHPDFKYFPGLDFEPRITSDGINYNYSADKVISAIVPCFNERSVDLERTVRSLYRQRLPPGWRIEVVIVMDGADYMDATMSEKLFGMFGVRINSGNPATDPFLAMPKAETIIVQPSSEEAAYRRTPAMENTVGGYCLVVKRHNHRKANSQMWWLGPHSSVLNTKYSLATDCGTVFARTATIHLISRLEKEPNLHAATGFQRIMSSEMQGDGSFEFLHRPFDYLLRMVQRFEFEVDHVSFKSIYDTIGCMHVIPGPCGLFRYSAMGTLREGMIYEYFRLFQHSSQGLIVGNVELVEVRIPGTLLSFPLKKDKDAPRMPVEGWPRTGFVHEALFFVEAEKPLSQLIKQRRRWLNGTFATYIWMLREGIITRSNQEIINKTLSLLLVILNVFQGIVIRFFGPPLLIVWLFRFGLFIPDFFDDPAIIFSPEVSLTSLEIDEGRLKYGLALGGAYLLLYIVYILGHIPHAKPVTKGIQITRYTEPTAYAGDKQSAYRAWIFIPVLWANFLLMVLFSVNVIGMLVTQGWYGTPLMVRILISICFTPFVMGVLEGLMHCDFRCLCGMIYSAPAAMVLMIWFTVWLPAYSTTRLSDLTWGNRERTSSLDESEKALNRARNGQKVAILLCLSTIAISVSTIMMMQFFDNAFPIFVMSYTMILSSTYIFSFFDVIWRLLTPFHCSEEDPIIHEYGDDEEAFGCGCTGDSNEAYVDISEVEKDQILKQVSTSANASGGGSTDGTAESKSSTSSSSVVDSSTFLAGA</sequence>
<comment type="caution">
    <text evidence="7">The sequence shown here is derived from an EMBL/GenBank/DDBJ whole genome shotgun (WGS) entry which is preliminary data.</text>
</comment>
<feature type="transmembrane region" description="Helical" evidence="6">
    <location>
        <begin position="540"/>
        <end position="568"/>
    </location>
</feature>
<feature type="transmembrane region" description="Helical" evidence="6">
    <location>
        <begin position="722"/>
        <end position="742"/>
    </location>
</feature>
<evidence type="ECO:0000256" key="1">
    <source>
        <dbReference type="ARBA" id="ARBA00004141"/>
    </source>
</evidence>
<keyword evidence="2 6" id="KW-0812">Transmembrane</keyword>
<proteinExistence type="predicted"/>
<dbReference type="AlphaFoldDB" id="A0A9K3L2T6"/>
<keyword evidence="3 6" id="KW-0472">Membrane</keyword>
<dbReference type="GO" id="GO:0004100">
    <property type="term" value="F:chitin synthase activity"/>
    <property type="evidence" value="ECO:0007669"/>
    <property type="project" value="InterPro"/>
</dbReference>
<dbReference type="EMBL" id="JAGRRH010000016">
    <property type="protein sequence ID" value="KAG7354482.1"/>
    <property type="molecule type" value="Genomic_DNA"/>
</dbReference>
<evidence type="ECO:0000313" key="7">
    <source>
        <dbReference type="EMBL" id="KAG7354482.1"/>
    </source>
</evidence>
<feature type="transmembrane region" description="Helical" evidence="6">
    <location>
        <begin position="689"/>
        <end position="710"/>
    </location>
</feature>
<feature type="transmembrane region" description="Helical" evidence="6">
    <location>
        <begin position="603"/>
        <end position="621"/>
    </location>
</feature>
<evidence type="ECO:0000256" key="2">
    <source>
        <dbReference type="ARBA" id="ARBA00022692"/>
    </source>
</evidence>
<feature type="region of interest" description="Disordered" evidence="5">
    <location>
        <begin position="880"/>
        <end position="916"/>
    </location>
</feature>
<dbReference type="GO" id="GO:0016020">
    <property type="term" value="C:membrane"/>
    <property type="evidence" value="ECO:0007669"/>
    <property type="project" value="UniProtKB-SubCell"/>
</dbReference>
<dbReference type="PANTHER" id="PTHR22914">
    <property type="entry name" value="CHITIN SYNTHASE"/>
    <property type="match status" value="1"/>
</dbReference>
<feature type="compositionally biased region" description="Low complexity" evidence="5">
    <location>
        <begin position="892"/>
        <end position="916"/>
    </location>
</feature>
<keyword evidence="4" id="KW-0175">Coiled coil</keyword>
<evidence type="ECO:0000256" key="5">
    <source>
        <dbReference type="SAM" id="MobiDB-lite"/>
    </source>
</evidence>
<dbReference type="Pfam" id="PF01644">
    <property type="entry name" value="Chitin_synth_1"/>
    <property type="match status" value="1"/>
</dbReference>
<reference evidence="7" key="1">
    <citation type="journal article" date="2021" name="Sci. Rep.">
        <title>Diploid genomic architecture of Nitzschia inconspicua, an elite biomass production diatom.</title>
        <authorList>
            <person name="Oliver A."/>
            <person name="Podell S."/>
            <person name="Pinowska A."/>
            <person name="Traller J.C."/>
            <person name="Smith S.R."/>
            <person name="McClure R."/>
            <person name="Beliaev A."/>
            <person name="Bohutskyi P."/>
            <person name="Hill E.A."/>
            <person name="Rabines A."/>
            <person name="Zheng H."/>
            <person name="Allen L.Z."/>
            <person name="Kuo A."/>
            <person name="Grigoriev I.V."/>
            <person name="Allen A.E."/>
            <person name="Hazlebeck D."/>
            <person name="Allen E.E."/>
        </authorList>
    </citation>
    <scope>NUCLEOTIDE SEQUENCE</scope>
    <source>
        <strain evidence="7">Hildebrandi</strain>
    </source>
</reference>
<protein>
    <submittedName>
        <fullName evidence="7">Chitin synthase</fullName>
    </submittedName>
</protein>
<dbReference type="PANTHER" id="PTHR22914:SF41">
    <property type="entry name" value="CHITIN SYNTHASE 7"/>
    <property type="match status" value="1"/>
</dbReference>
<name>A0A9K3L2T6_9STRA</name>
<dbReference type="GO" id="GO:0006031">
    <property type="term" value="P:chitin biosynthetic process"/>
    <property type="evidence" value="ECO:0007669"/>
    <property type="project" value="TreeGrafter"/>
</dbReference>
<evidence type="ECO:0000256" key="3">
    <source>
        <dbReference type="ARBA" id="ARBA00023136"/>
    </source>
</evidence>
<comment type="subcellular location">
    <subcellularLocation>
        <location evidence="1">Membrane</location>
        <topology evidence="1">Multi-pass membrane protein</topology>
    </subcellularLocation>
</comment>
<dbReference type="GO" id="GO:0071944">
    <property type="term" value="C:cell periphery"/>
    <property type="evidence" value="ECO:0007669"/>
    <property type="project" value="TreeGrafter"/>
</dbReference>
<accession>A0A9K3L2T6</accession>
<evidence type="ECO:0000313" key="8">
    <source>
        <dbReference type="Proteomes" id="UP000693970"/>
    </source>
</evidence>
<reference evidence="7" key="2">
    <citation type="submission" date="2021-04" db="EMBL/GenBank/DDBJ databases">
        <authorList>
            <person name="Podell S."/>
        </authorList>
    </citation>
    <scope>NUCLEOTIDE SEQUENCE</scope>
    <source>
        <strain evidence="7">Hildebrandi</strain>
    </source>
</reference>
<gene>
    <name evidence="7" type="ORF">IV203_003838</name>
</gene>
<dbReference type="Proteomes" id="UP000693970">
    <property type="component" value="Unassembled WGS sequence"/>
</dbReference>
<keyword evidence="8" id="KW-1185">Reference proteome</keyword>